<evidence type="ECO:0000256" key="11">
    <source>
        <dbReference type="SAM" id="Phobius"/>
    </source>
</evidence>
<dbReference type="PANTHER" id="PTHR12317">
    <property type="entry name" value="DIACYLGLYCEROL O-ACYLTRANSFERASE"/>
    <property type="match status" value="1"/>
</dbReference>
<keyword evidence="9 11" id="KW-0472">Membrane</keyword>
<comment type="subcellular location">
    <subcellularLocation>
        <location evidence="1">Endoplasmic reticulum membrane</location>
        <topology evidence="1">Multi-pass membrane protein</topology>
    </subcellularLocation>
</comment>
<evidence type="ECO:0000256" key="6">
    <source>
        <dbReference type="ARBA" id="ARBA00022824"/>
    </source>
</evidence>
<dbReference type="OrthoDB" id="9717383at2759"/>
<organism evidence="12 13">
    <name type="scientific">Tursiops truncatus</name>
    <name type="common">Atlantic bottle-nosed dolphin</name>
    <name type="synonym">Delphinus truncatus</name>
    <dbReference type="NCBI Taxonomy" id="9739"/>
    <lineage>
        <taxon>Eukaryota</taxon>
        <taxon>Metazoa</taxon>
        <taxon>Chordata</taxon>
        <taxon>Craniata</taxon>
        <taxon>Vertebrata</taxon>
        <taxon>Euteleostomi</taxon>
        <taxon>Mammalia</taxon>
        <taxon>Eutheria</taxon>
        <taxon>Laurasiatheria</taxon>
        <taxon>Artiodactyla</taxon>
        <taxon>Whippomorpha</taxon>
        <taxon>Cetacea</taxon>
        <taxon>Odontoceti</taxon>
        <taxon>Delphinidae</taxon>
        <taxon>Tursiops</taxon>
    </lineage>
</organism>
<evidence type="ECO:0000256" key="9">
    <source>
        <dbReference type="ARBA" id="ARBA00023136"/>
    </source>
</evidence>
<reference evidence="13" key="1">
    <citation type="submission" date="2025-08" db="UniProtKB">
        <authorList>
            <consortium name="RefSeq"/>
        </authorList>
    </citation>
    <scope>IDENTIFICATION</scope>
    <source>
        <tissue evidence="13">Spleen</tissue>
    </source>
</reference>
<evidence type="ECO:0000256" key="3">
    <source>
        <dbReference type="ARBA" id="ARBA00022516"/>
    </source>
</evidence>
<evidence type="ECO:0000313" key="12">
    <source>
        <dbReference type="Proteomes" id="UP000245320"/>
    </source>
</evidence>
<evidence type="ECO:0000256" key="10">
    <source>
        <dbReference type="ARBA" id="ARBA00023315"/>
    </source>
</evidence>
<keyword evidence="3" id="KW-0444">Lipid biosynthesis</keyword>
<dbReference type="GO" id="GO:0019432">
    <property type="term" value="P:triglyceride biosynthetic process"/>
    <property type="evidence" value="ECO:0007669"/>
    <property type="project" value="TreeGrafter"/>
</dbReference>
<comment type="similarity">
    <text evidence="2">Belongs to the diacylglycerol acyltransferase family.</text>
</comment>
<protein>
    <submittedName>
        <fullName evidence="13">2-acylglycerol O-acyltransferase 3-like</fullName>
    </submittedName>
</protein>
<sequence>MKTLQTQRLEVLSVYQYVLTFPFMGPFFSLLLLFLLFTPLWCFSVLYLVWLFLDRDAPHQGGRRSEWIWNRTVWKHLRDYYPIRLVKTVELAPDPNYGLVSHPRGIKIIGTFCNFSTESTGFLPAVPWASALDNRPLLAPSLSRLRSVSVTREWKWEKGTEGIHTLVSVELIPLLSHQLNSVT</sequence>
<evidence type="ECO:0000256" key="2">
    <source>
        <dbReference type="ARBA" id="ARBA00005420"/>
    </source>
</evidence>
<dbReference type="AlphaFoldDB" id="A0A2U4BS15"/>
<keyword evidence="5 11" id="KW-0812">Transmembrane</keyword>
<dbReference type="GO" id="GO:0004144">
    <property type="term" value="F:diacylglycerol O-acyltransferase activity"/>
    <property type="evidence" value="ECO:0007669"/>
    <property type="project" value="TreeGrafter"/>
</dbReference>
<dbReference type="InParanoid" id="A0A2U4BS15"/>
<evidence type="ECO:0000256" key="1">
    <source>
        <dbReference type="ARBA" id="ARBA00004477"/>
    </source>
</evidence>
<evidence type="ECO:0000256" key="7">
    <source>
        <dbReference type="ARBA" id="ARBA00022989"/>
    </source>
</evidence>
<name>A0A2U4BS15_TURTR</name>
<evidence type="ECO:0000256" key="4">
    <source>
        <dbReference type="ARBA" id="ARBA00022679"/>
    </source>
</evidence>
<keyword evidence="10" id="KW-0012">Acyltransferase</keyword>
<evidence type="ECO:0000256" key="5">
    <source>
        <dbReference type="ARBA" id="ARBA00022692"/>
    </source>
</evidence>
<dbReference type="Pfam" id="PF03982">
    <property type="entry name" value="DAGAT"/>
    <property type="match status" value="1"/>
</dbReference>
<keyword evidence="12" id="KW-1185">Reference proteome</keyword>
<keyword evidence="7 11" id="KW-1133">Transmembrane helix</keyword>
<keyword evidence="8" id="KW-0443">Lipid metabolism</keyword>
<gene>
    <name evidence="13" type="primary">LOC109550743</name>
</gene>
<keyword evidence="4" id="KW-0808">Transferase</keyword>
<accession>A0A2U4BS15</accession>
<dbReference type="Proteomes" id="UP000245320">
    <property type="component" value="Chromosome 6"/>
</dbReference>
<feature type="transmembrane region" description="Helical" evidence="11">
    <location>
        <begin position="27"/>
        <end position="53"/>
    </location>
</feature>
<dbReference type="InterPro" id="IPR007130">
    <property type="entry name" value="DAGAT"/>
</dbReference>
<evidence type="ECO:0000313" key="13">
    <source>
        <dbReference type="RefSeq" id="XP_019795946.1"/>
    </source>
</evidence>
<evidence type="ECO:0000256" key="8">
    <source>
        <dbReference type="ARBA" id="ARBA00023098"/>
    </source>
</evidence>
<proteinExistence type="inferred from homology"/>
<keyword evidence="6" id="KW-0256">Endoplasmic reticulum</keyword>
<dbReference type="GO" id="GO:0005789">
    <property type="term" value="C:endoplasmic reticulum membrane"/>
    <property type="evidence" value="ECO:0007669"/>
    <property type="project" value="UniProtKB-SubCell"/>
</dbReference>
<dbReference type="RefSeq" id="XP_019795946.1">
    <property type="nucleotide sequence ID" value="XM_019940387.2"/>
</dbReference>
<dbReference type="PANTHER" id="PTHR12317:SF36">
    <property type="entry name" value="2-ACYLGLYCEROL O-ACYLTRANSFERASE 3"/>
    <property type="match status" value="1"/>
</dbReference>